<evidence type="ECO:0000313" key="2">
    <source>
        <dbReference type="Proteomes" id="UP000554482"/>
    </source>
</evidence>
<proteinExistence type="predicted"/>
<accession>A0A7J6W3W0</accession>
<gene>
    <name evidence="1" type="ORF">FRX31_018353</name>
</gene>
<dbReference type="Proteomes" id="UP000554482">
    <property type="component" value="Unassembled WGS sequence"/>
</dbReference>
<evidence type="ECO:0000313" key="1">
    <source>
        <dbReference type="EMBL" id="KAF5192064.1"/>
    </source>
</evidence>
<sequence>MQRSRGPQNPLGTCNVQYRNSLRFKNGIYCEEVGKVDQGTFRPREKILRPQLLNYSNRIMHQSRF</sequence>
<name>A0A7J6W3W0_THATH</name>
<reference evidence="1 2" key="1">
    <citation type="submission" date="2020-06" db="EMBL/GenBank/DDBJ databases">
        <title>Transcriptomic and genomic resources for Thalictrum thalictroides and T. hernandezii: Facilitating candidate gene discovery in an emerging model plant lineage.</title>
        <authorList>
            <person name="Arias T."/>
            <person name="Riano-Pachon D.M."/>
            <person name="Di Stilio V.S."/>
        </authorList>
    </citation>
    <scope>NUCLEOTIDE SEQUENCE [LARGE SCALE GENOMIC DNA]</scope>
    <source>
        <strain evidence="2">cv. WT478/WT964</strain>
        <tissue evidence="1">Leaves</tissue>
    </source>
</reference>
<protein>
    <submittedName>
        <fullName evidence="1">Uncharacterized protein</fullName>
    </submittedName>
</protein>
<dbReference type="EMBL" id="JABWDY010021927">
    <property type="protein sequence ID" value="KAF5192064.1"/>
    <property type="molecule type" value="Genomic_DNA"/>
</dbReference>
<dbReference type="AlphaFoldDB" id="A0A7J6W3W0"/>
<keyword evidence="2" id="KW-1185">Reference proteome</keyword>
<organism evidence="1 2">
    <name type="scientific">Thalictrum thalictroides</name>
    <name type="common">Rue-anemone</name>
    <name type="synonym">Anemone thalictroides</name>
    <dbReference type="NCBI Taxonomy" id="46969"/>
    <lineage>
        <taxon>Eukaryota</taxon>
        <taxon>Viridiplantae</taxon>
        <taxon>Streptophyta</taxon>
        <taxon>Embryophyta</taxon>
        <taxon>Tracheophyta</taxon>
        <taxon>Spermatophyta</taxon>
        <taxon>Magnoliopsida</taxon>
        <taxon>Ranunculales</taxon>
        <taxon>Ranunculaceae</taxon>
        <taxon>Thalictroideae</taxon>
        <taxon>Thalictrum</taxon>
    </lineage>
</organism>
<comment type="caution">
    <text evidence="1">The sequence shown here is derived from an EMBL/GenBank/DDBJ whole genome shotgun (WGS) entry which is preliminary data.</text>
</comment>